<comment type="function">
    <text evidence="1">Putative transcription factor.</text>
</comment>
<comment type="subcellular location">
    <subcellularLocation>
        <location evidence="2">Nucleus</location>
    </subcellularLocation>
</comment>
<dbReference type="InterPro" id="IPR006456">
    <property type="entry name" value="ZF_HD_homeobox_Cys/His_dimer"/>
</dbReference>
<dbReference type="EMBL" id="JAQQAF010000009">
    <property type="protein sequence ID" value="KAJ8461522.1"/>
    <property type="molecule type" value="Genomic_DNA"/>
</dbReference>
<protein>
    <recommendedName>
        <fullName evidence="13">ZF-HD dimerization-type domain-containing protein</fullName>
    </recommendedName>
</protein>
<feature type="region of interest" description="Disordered" evidence="12">
    <location>
        <begin position="245"/>
        <end position="306"/>
    </location>
</feature>
<keyword evidence="7" id="KW-0805">Transcription regulation</keyword>
<dbReference type="AlphaFoldDB" id="A0AAV8PSH7"/>
<dbReference type="PROSITE" id="PS51523">
    <property type="entry name" value="ZF_HD_DIMER"/>
    <property type="match status" value="1"/>
</dbReference>
<dbReference type="GO" id="GO:0003700">
    <property type="term" value="F:DNA-binding transcription factor activity"/>
    <property type="evidence" value="ECO:0007669"/>
    <property type="project" value="TreeGrafter"/>
</dbReference>
<dbReference type="Pfam" id="PF04770">
    <property type="entry name" value="ZF-HD_dimer"/>
    <property type="match status" value="1"/>
</dbReference>
<dbReference type="PANTHER" id="PTHR31948:SF72">
    <property type="entry name" value="ZINC-FINGER HOMEODOMAIN PROTEIN 10"/>
    <property type="match status" value="1"/>
</dbReference>
<evidence type="ECO:0000256" key="5">
    <source>
        <dbReference type="ARBA" id="ARBA00022771"/>
    </source>
</evidence>
<feature type="domain" description="ZF-HD dimerization-type" evidence="13">
    <location>
        <begin position="41"/>
        <end position="92"/>
    </location>
</feature>
<reference evidence="14 15" key="1">
    <citation type="submission" date="2022-12" db="EMBL/GenBank/DDBJ databases">
        <title>Chromosome-scale assembly of the Ensete ventricosum genome.</title>
        <authorList>
            <person name="Dussert Y."/>
            <person name="Stocks J."/>
            <person name="Wendawek A."/>
            <person name="Woldeyes F."/>
            <person name="Nichols R.A."/>
            <person name="Borrell J.S."/>
        </authorList>
    </citation>
    <scope>NUCLEOTIDE SEQUENCE [LARGE SCALE GENOMIC DNA]</scope>
    <source>
        <strain evidence="15">cv. Maze</strain>
        <tissue evidence="14">Seeds</tissue>
    </source>
</reference>
<keyword evidence="15" id="KW-1185">Reference proteome</keyword>
<keyword evidence="8" id="KW-0238">DNA-binding</keyword>
<keyword evidence="11" id="KW-0539">Nucleus</keyword>
<feature type="compositionally biased region" description="Gly residues" evidence="12">
    <location>
        <begin position="281"/>
        <end position="295"/>
    </location>
</feature>
<dbReference type="NCBIfam" id="TIGR01565">
    <property type="entry name" value="homeo_ZF_HD"/>
    <property type="match status" value="1"/>
</dbReference>
<evidence type="ECO:0000256" key="7">
    <source>
        <dbReference type="ARBA" id="ARBA00023015"/>
    </source>
</evidence>
<dbReference type="Gene3D" id="1.10.10.60">
    <property type="entry name" value="Homeodomain-like"/>
    <property type="match status" value="1"/>
</dbReference>
<dbReference type="GO" id="GO:0005634">
    <property type="term" value="C:nucleus"/>
    <property type="evidence" value="ECO:0007669"/>
    <property type="project" value="UniProtKB-SubCell"/>
</dbReference>
<keyword evidence="5" id="KW-0863">Zinc-finger</keyword>
<evidence type="ECO:0000256" key="1">
    <source>
        <dbReference type="ARBA" id="ARBA00004049"/>
    </source>
</evidence>
<dbReference type="SUPFAM" id="SSF46689">
    <property type="entry name" value="Homeodomain-like"/>
    <property type="match status" value="1"/>
</dbReference>
<dbReference type="GO" id="GO:0008270">
    <property type="term" value="F:zinc ion binding"/>
    <property type="evidence" value="ECO:0007669"/>
    <property type="project" value="UniProtKB-KW"/>
</dbReference>
<keyword evidence="6" id="KW-0862">Zinc</keyword>
<dbReference type="Proteomes" id="UP001222027">
    <property type="component" value="Unassembled WGS sequence"/>
</dbReference>
<evidence type="ECO:0000256" key="12">
    <source>
        <dbReference type="SAM" id="MobiDB-lite"/>
    </source>
</evidence>
<name>A0AAV8PSH7_ENSVE</name>
<accession>A0AAV8PSH7</accession>
<organism evidence="14 15">
    <name type="scientific">Ensete ventricosum</name>
    <name type="common">Abyssinian banana</name>
    <name type="synonym">Musa ensete</name>
    <dbReference type="NCBI Taxonomy" id="4639"/>
    <lineage>
        <taxon>Eukaryota</taxon>
        <taxon>Viridiplantae</taxon>
        <taxon>Streptophyta</taxon>
        <taxon>Embryophyta</taxon>
        <taxon>Tracheophyta</taxon>
        <taxon>Spermatophyta</taxon>
        <taxon>Magnoliopsida</taxon>
        <taxon>Liliopsida</taxon>
        <taxon>Zingiberales</taxon>
        <taxon>Musaceae</taxon>
        <taxon>Ensete</taxon>
    </lineage>
</organism>
<evidence type="ECO:0000256" key="2">
    <source>
        <dbReference type="ARBA" id="ARBA00004123"/>
    </source>
</evidence>
<evidence type="ECO:0000256" key="10">
    <source>
        <dbReference type="ARBA" id="ARBA00023163"/>
    </source>
</evidence>
<comment type="caution">
    <text evidence="14">The sequence shown here is derived from an EMBL/GenBank/DDBJ whole genome shotgun (WGS) entry which is preliminary data.</text>
</comment>
<keyword evidence="9" id="KW-0371">Homeobox</keyword>
<evidence type="ECO:0000313" key="15">
    <source>
        <dbReference type="Proteomes" id="UP001222027"/>
    </source>
</evidence>
<dbReference type="FunFam" id="1.10.10.60:FF:000257">
    <property type="entry name" value="Zinc-finger homeodomain protein 2"/>
    <property type="match status" value="1"/>
</dbReference>
<dbReference type="InterPro" id="IPR009057">
    <property type="entry name" value="Homeodomain-like_sf"/>
</dbReference>
<dbReference type="InterPro" id="IPR006455">
    <property type="entry name" value="Homeodomain_ZF_HD"/>
</dbReference>
<evidence type="ECO:0000256" key="3">
    <source>
        <dbReference type="ARBA" id="ARBA00011416"/>
    </source>
</evidence>
<dbReference type="NCBIfam" id="TIGR01566">
    <property type="entry name" value="ZF_HD_prot_N"/>
    <property type="match status" value="1"/>
</dbReference>
<dbReference type="GO" id="GO:0000976">
    <property type="term" value="F:transcription cis-regulatory region binding"/>
    <property type="evidence" value="ECO:0007669"/>
    <property type="project" value="TreeGrafter"/>
</dbReference>
<evidence type="ECO:0000313" key="14">
    <source>
        <dbReference type="EMBL" id="KAJ8461522.1"/>
    </source>
</evidence>
<feature type="region of interest" description="Disordered" evidence="12">
    <location>
        <begin position="91"/>
        <end position="126"/>
    </location>
</feature>
<evidence type="ECO:0000259" key="13">
    <source>
        <dbReference type="PROSITE" id="PS51523"/>
    </source>
</evidence>
<evidence type="ECO:0000256" key="8">
    <source>
        <dbReference type="ARBA" id="ARBA00023125"/>
    </source>
</evidence>
<feature type="compositionally biased region" description="Acidic residues" evidence="12">
    <location>
        <begin position="114"/>
        <end position="126"/>
    </location>
</feature>
<keyword evidence="10" id="KW-0804">Transcription</keyword>
<evidence type="ECO:0000256" key="11">
    <source>
        <dbReference type="ARBA" id="ARBA00023242"/>
    </source>
</evidence>
<dbReference type="PANTHER" id="PTHR31948">
    <property type="entry name" value="ZINC-FINGER HOMEODOMAIN PROTEIN 2"/>
    <property type="match status" value="1"/>
</dbReference>
<feature type="compositionally biased region" description="Gly residues" evidence="12">
    <location>
        <begin position="250"/>
        <end position="261"/>
    </location>
</feature>
<dbReference type="GO" id="GO:0050793">
    <property type="term" value="P:regulation of developmental process"/>
    <property type="evidence" value="ECO:0007669"/>
    <property type="project" value="TreeGrafter"/>
</dbReference>
<sequence length="306" mass="32232">MDHGEQVAEPEEGKGKAFSFTNGALRKHHQRSPPLVDEFSFRECLKNHAASLGGHALDGCGEFMLSPAADPADPSSLRCAACGCHRNFHRRLPGPLHHRHRNNDQEGGGGGGGEDGEGEDDEEAEMMDGRRVHPWPHLSSTSPPLFYPSAPHMLLALRAGLPVAAPIAAVAAPAAAESAQPRKRFRTKFTPEQKDRMQGMSERLGWRMQKRDEVVVEECCREIGVDKGVFKVWMHNNKHTFFGQARRGEAGGGQGASGGAVGDNDVGRIEASGQSANGVEDAGGGGGGGGGGGNGHAVNDGSPSPS</sequence>
<evidence type="ECO:0000256" key="6">
    <source>
        <dbReference type="ARBA" id="ARBA00022833"/>
    </source>
</evidence>
<comment type="subunit">
    <text evidence="3">Homo- and heterodimer with other ZFHD proteins.</text>
</comment>
<evidence type="ECO:0000256" key="4">
    <source>
        <dbReference type="ARBA" id="ARBA00022723"/>
    </source>
</evidence>
<keyword evidence="4" id="KW-0479">Metal-binding</keyword>
<gene>
    <name evidence="14" type="ORF">OPV22_034448</name>
</gene>
<feature type="compositionally biased region" description="Basic residues" evidence="12">
    <location>
        <begin position="91"/>
        <end position="101"/>
    </location>
</feature>
<proteinExistence type="predicted"/>
<evidence type="ECO:0000256" key="9">
    <source>
        <dbReference type="ARBA" id="ARBA00023155"/>
    </source>
</evidence>